<proteinExistence type="predicted"/>
<dbReference type="PROSITE" id="PS50240">
    <property type="entry name" value="TRYPSIN_DOM"/>
    <property type="match status" value="1"/>
</dbReference>
<dbReference type="InterPro" id="IPR018114">
    <property type="entry name" value="TRYPSIN_HIS"/>
</dbReference>
<accession>A0A919T540</accession>
<dbReference type="PROSITE" id="PS00134">
    <property type="entry name" value="TRYPSIN_HIS"/>
    <property type="match status" value="1"/>
</dbReference>
<dbReference type="AlphaFoldDB" id="A0A919T540"/>
<sequence length="394" mass="40269">MRLEVGQPKNGVMRMGWKTGIAAGAAALVVLGMPGSAAAMSGGTPVTDPQVGRWVATLAIPGDAPLLQRAGCGGALVAPDRVLTAAHCVDRTDPSRTEVHVGARVLSAEPGEVRGVRGIAELPGYRLLPSPAGPDEPGLDSARRDLAVVLLDRPVTDIAPLRIAAHRPVAGAPVQFFAHGTTGIAGPDAFRNDVLHRGDLTVLDRAGCHDATPAAIDDGSVWCAADTTTAAAVTGCYQDSGSPAVQTVAGQPELVGVFSFGGETAGRSCGEPSPLYFADPTAFRTWIHQPLLPTQPYPASRPTVTGSAMGGGVVHCTAPAWDLRRGLPPATIAYQWMTVTVIGPFVIPEPIEGATGRDFTVDTASAGLSLACQVTAGNAGGHSAVLSDPVITTL</sequence>
<dbReference type="SMART" id="SM00020">
    <property type="entry name" value="Tryp_SPc"/>
    <property type="match status" value="1"/>
</dbReference>
<dbReference type="InterPro" id="IPR009003">
    <property type="entry name" value="Peptidase_S1_PA"/>
</dbReference>
<protein>
    <recommendedName>
        <fullName evidence="1">Peptidase S1 domain-containing protein</fullName>
    </recommendedName>
</protein>
<reference evidence="2" key="1">
    <citation type="submission" date="2021-03" db="EMBL/GenBank/DDBJ databases">
        <title>Whole genome shotgun sequence of Actinoplanes consettensis NBRC 14913.</title>
        <authorList>
            <person name="Komaki H."/>
            <person name="Tamura T."/>
        </authorList>
    </citation>
    <scope>NUCLEOTIDE SEQUENCE</scope>
    <source>
        <strain evidence="2">NBRC 14913</strain>
    </source>
</reference>
<dbReference type="GO" id="GO:0004252">
    <property type="term" value="F:serine-type endopeptidase activity"/>
    <property type="evidence" value="ECO:0007669"/>
    <property type="project" value="InterPro"/>
</dbReference>
<dbReference type="PANTHER" id="PTHR24260:SF132">
    <property type="entry name" value="PEPTIDASE S1 DOMAIN-CONTAINING PROTEIN"/>
    <property type="match status" value="1"/>
</dbReference>
<gene>
    <name evidence="2" type="ORF">Aco04nite_95530</name>
</gene>
<organism evidence="2 3">
    <name type="scientific">Winogradskya consettensis</name>
    <dbReference type="NCBI Taxonomy" id="113560"/>
    <lineage>
        <taxon>Bacteria</taxon>
        <taxon>Bacillati</taxon>
        <taxon>Actinomycetota</taxon>
        <taxon>Actinomycetes</taxon>
        <taxon>Micromonosporales</taxon>
        <taxon>Micromonosporaceae</taxon>
        <taxon>Winogradskya</taxon>
    </lineage>
</organism>
<dbReference type="InterPro" id="IPR043504">
    <property type="entry name" value="Peptidase_S1_PA_chymotrypsin"/>
</dbReference>
<dbReference type="Gene3D" id="2.60.40.2700">
    <property type="match status" value="1"/>
</dbReference>
<dbReference type="Proteomes" id="UP000680865">
    <property type="component" value="Unassembled WGS sequence"/>
</dbReference>
<dbReference type="PANTHER" id="PTHR24260">
    <property type="match status" value="1"/>
</dbReference>
<feature type="domain" description="Peptidase S1" evidence="1">
    <location>
        <begin position="40"/>
        <end position="292"/>
    </location>
</feature>
<dbReference type="InterPro" id="IPR001314">
    <property type="entry name" value="Peptidase_S1A"/>
</dbReference>
<dbReference type="SUPFAM" id="SSF50494">
    <property type="entry name" value="Trypsin-like serine proteases"/>
    <property type="match status" value="1"/>
</dbReference>
<name>A0A919T540_9ACTN</name>
<comment type="caution">
    <text evidence="2">The sequence shown here is derived from an EMBL/GenBank/DDBJ whole genome shotgun (WGS) entry which is preliminary data.</text>
</comment>
<evidence type="ECO:0000313" key="3">
    <source>
        <dbReference type="Proteomes" id="UP000680865"/>
    </source>
</evidence>
<keyword evidence="3" id="KW-1185">Reference proteome</keyword>
<dbReference type="Gene3D" id="2.40.10.10">
    <property type="entry name" value="Trypsin-like serine proteases"/>
    <property type="match status" value="1"/>
</dbReference>
<evidence type="ECO:0000313" key="2">
    <source>
        <dbReference type="EMBL" id="GIM85276.1"/>
    </source>
</evidence>
<dbReference type="GO" id="GO:0006508">
    <property type="term" value="P:proteolysis"/>
    <property type="evidence" value="ECO:0007669"/>
    <property type="project" value="InterPro"/>
</dbReference>
<dbReference type="InterPro" id="IPR001254">
    <property type="entry name" value="Trypsin_dom"/>
</dbReference>
<dbReference type="InterPro" id="IPR051333">
    <property type="entry name" value="CLIP_Serine_Protease"/>
</dbReference>
<dbReference type="PRINTS" id="PR00722">
    <property type="entry name" value="CHYMOTRYPSIN"/>
</dbReference>
<dbReference type="EMBL" id="BOQP01000080">
    <property type="protein sequence ID" value="GIM85276.1"/>
    <property type="molecule type" value="Genomic_DNA"/>
</dbReference>
<dbReference type="Pfam" id="PF00089">
    <property type="entry name" value="Trypsin"/>
    <property type="match status" value="1"/>
</dbReference>
<evidence type="ECO:0000259" key="1">
    <source>
        <dbReference type="PROSITE" id="PS50240"/>
    </source>
</evidence>